<dbReference type="Pfam" id="PF01234">
    <property type="entry name" value="NNMT_PNMT_TEMT"/>
    <property type="match status" value="1"/>
</dbReference>
<evidence type="ECO:0000256" key="2">
    <source>
        <dbReference type="ARBA" id="ARBA00022679"/>
    </source>
</evidence>
<keyword evidence="1 4" id="KW-0489">Methyltransferase</keyword>
<organism evidence="4 5">
    <name type="scientific">Parafrankia soli</name>
    <dbReference type="NCBI Taxonomy" id="2599596"/>
    <lineage>
        <taxon>Bacteria</taxon>
        <taxon>Bacillati</taxon>
        <taxon>Actinomycetota</taxon>
        <taxon>Actinomycetes</taxon>
        <taxon>Frankiales</taxon>
        <taxon>Frankiaceae</taxon>
        <taxon>Parafrankia</taxon>
    </lineage>
</organism>
<dbReference type="GO" id="GO:0032259">
    <property type="term" value="P:methylation"/>
    <property type="evidence" value="ECO:0007669"/>
    <property type="project" value="UniProtKB-KW"/>
</dbReference>
<dbReference type="GO" id="GO:0008168">
    <property type="term" value="F:methyltransferase activity"/>
    <property type="evidence" value="ECO:0007669"/>
    <property type="project" value="UniProtKB-KW"/>
</dbReference>
<dbReference type="Proteomes" id="UP000179769">
    <property type="component" value="Unassembled WGS sequence"/>
</dbReference>
<comment type="caution">
    <text evidence="4">The sequence shown here is derived from an EMBL/GenBank/DDBJ whole genome shotgun (WGS) entry which is preliminary data.</text>
</comment>
<accession>A0A1S1PEG5</accession>
<dbReference type="PROSITE" id="PS51681">
    <property type="entry name" value="SAM_MT_NNMT_PNMT_TEMT"/>
    <property type="match status" value="1"/>
</dbReference>
<keyword evidence="5" id="KW-1185">Reference proteome</keyword>
<evidence type="ECO:0000256" key="3">
    <source>
        <dbReference type="ARBA" id="ARBA00022691"/>
    </source>
</evidence>
<protein>
    <submittedName>
        <fullName evidence="4">Methyltransferase</fullName>
    </submittedName>
</protein>
<dbReference type="SUPFAM" id="SSF53335">
    <property type="entry name" value="S-adenosyl-L-methionine-dependent methyltransferases"/>
    <property type="match status" value="1"/>
</dbReference>
<dbReference type="PANTHER" id="PTHR10867:SF17">
    <property type="entry name" value="NICOTINAMIDE N-METHYLTRANSFERASE"/>
    <property type="match status" value="1"/>
</dbReference>
<gene>
    <name evidence="4" type="ORF">BBK14_08965</name>
</gene>
<evidence type="ECO:0000313" key="4">
    <source>
        <dbReference type="EMBL" id="OHV19627.1"/>
    </source>
</evidence>
<dbReference type="Gene3D" id="3.40.50.150">
    <property type="entry name" value="Vaccinia Virus protein VP39"/>
    <property type="match status" value="1"/>
</dbReference>
<dbReference type="InterPro" id="IPR000940">
    <property type="entry name" value="NNMT_TEMT_trans"/>
</dbReference>
<dbReference type="NCBIfam" id="NF040568">
    <property type="entry name" value="SCO2525_fam"/>
    <property type="match status" value="1"/>
</dbReference>
<proteinExistence type="predicted"/>
<dbReference type="RefSeq" id="WP_041255114.1">
    <property type="nucleotide sequence ID" value="NZ_MAXA01000279.1"/>
</dbReference>
<dbReference type="OrthoDB" id="3457715at2"/>
<name>A0A1S1PEG5_9ACTN</name>
<dbReference type="AlphaFoldDB" id="A0A1S1PEG5"/>
<keyword evidence="3" id="KW-0949">S-adenosyl-L-methionine</keyword>
<evidence type="ECO:0000256" key="1">
    <source>
        <dbReference type="ARBA" id="ARBA00022603"/>
    </source>
</evidence>
<sequence>MGNAGQRWDEFDPDLYHAHNYAVLRDDDQEILEGVRDFFATFAAAAATAADRPLNGLDVGTGSNLYPALSMLPWCERITLREHSASNVTWLENEVRSYGTAWDPFWKVLTQERAYLGVDDPRRALAERVVVEQGSVFELPRSRWDIGTMFFVACSISEQREDFHRASRCFLDALMPGAPFAMAYMENSRGYEVGEIRFPAVSLKMDYIVESLEATATDVKADRFVGAEMLREGYESMVLVRGRTRRREPDGSTTAADA</sequence>
<dbReference type="InterPro" id="IPR029063">
    <property type="entry name" value="SAM-dependent_MTases_sf"/>
</dbReference>
<reference evidence="5" key="1">
    <citation type="submission" date="2016-07" db="EMBL/GenBank/DDBJ databases">
        <title>Frankia sp. NRRL B-16219 Genome sequencing.</title>
        <authorList>
            <person name="Ghodhbane-Gtari F."/>
            <person name="Swanson E."/>
            <person name="Gueddou A."/>
            <person name="Louati M."/>
            <person name="Nouioui I."/>
            <person name="Hezbri K."/>
            <person name="Abebe-Akele F."/>
            <person name="Simpson S."/>
            <person name="Morris K."/>
            <person name="Thomas K."/>
            <person name="Gtari M."/>
            <person name="Tisa L.S."/>
        </authorList>
    </citation>
    <scope>NUCLEOTIDE SEQUENCE [LARGE SCALE GENOMIC DNA]</scope>
    <source>
        <strain evidence="5">NRRL B-16219</strain>
    </source>
</reference>
<evidence type="ECO:0000313" key="5">
    <source>
        <dbReference type="Proteomes" id="UP000179769"/>
    </source>
</evidence>
<dbReference type="PANTHER" id="PTHR10867">
    <property type="entry name" value="NNMT/PNMT/TEMT FAMILY MEMBER"/>
    <property type="match status" value="1"/>
</dbReference>
<keyword evidence="2 4" id="KW-0808">Transferase</keyword>
<dbReference type="EMBL" id="MAXA01000279">
    <property type="protein sequence ID" value="OHV19627.1"/>
    <property type="molecule type" value="Genomic_DNA"/>
</dbReference>